<keyword evidence="1" id="KW-0472">Membrane</keyword>
<organism evidence="2 3">
    <name type="scientific">candidate division CSSED10-310 bacterium</name>
    <dbReference type="NCBI Taxonomy" id="2855610"/>
    <lineage>
        <taxon>Bacteria</taxon>
        <taxon>Bacteria division CSSED10-310</taxon>
    </lineage>
</organism>
<feature type="transmembrane region" description="Helical" evidence="1">
    <location>
        <begin position="165"/>
        <end position="187"/>
    </location>
</feature>
<feature type="transmembrane region" description="Helical" evidence="1">
    <location>
        <begin position="243"/>
        <end position="265"/>
    </location>
</feature>
<evidence type="ECO:0000313" key="2">
    <source>
        <dbReference type="EMBL" id="MFC1851633.1"/>
    </source>
</evidence>
<dbReference type="Gene3D" id="1.20.1250.20">
    <property type="entry name" value="MFS general substrate transporter like domains"/>
    <property type="match status" value="1"/>
</dbReference>
<dbReference type="EMBL" id="JBHPBY010000210">
    <property type="protein sequence ID" value="MFC1851633.1"/>
    <property type="molecule type" value="Genomic_DNA"/>
</dbReference>
<feature type="transmembrane region" description="Helical" evidence="1">
    <location>
        <begin position="7"/>
        <end position="25"/>
    </location>
</feature>
<name>A0ABV6YZL7_UNCC1</name>
<dbReference type="SUPFAM" id="SSF103473">
    <property type="entry name" value="MFS general substrate transporter"/>
    <property type="match status" value="1"/>
</dbReference>
<protein>
    <recommendedName>
        <fullName evidence="4">Spermidine synthase</fullName>
    </recommendedName>
</protein>
<evidence type="ECO:0000313" key="3">
    <source>
        <dbReference type="Proteomes" id="UP001594351"/>
    </source>
</evidence>
<sequence>MAISSLIYLIFFFSGMSGLMYQVVWVREFGQIFGNNIYSASLVTSVFMLGLGVGSFLAGKFADRKYHDQPGSGLKFYAYFEFGIACLGLVIALILPHLEFLSATISAYELGDQGWFHLSLSSYLFRYGVAVILLIPITLLMGGTLTLLIRFLVRTELSLAGWHIGLLYGLNTAGAAGGCFLVDFYAIPQLGLFSTQLLAVFLNLFASIGAFFILHRLDLSDQVKSPPAIVSGAVDQIKNKKALLLLLAAIFMSGFAAMGLEILWFRYLTSALGQYRIVFSLLLFVILLGIWLGSVVAGFISRRVERPGLLYMVSQLAFVIVSSATFLYFDERYLFSSETVRQYLINHGPFTNFSEYRLILRSVVYLVGLPSFFM</sequence>
<gene>
    <name evidence="2" type="ORF">ACFL27_15695</name>
</gene>
<comment type="caution">
    <text evidence="2">The sequence shown here is derived from an EMBL/GenBank/DDBJ whole genome shotgun (WGS) entry which is preliminary data.</text>
</comment>
<dbReference type="InterPro" id="IPR036259">
    <property type="entry name" value="MFS_trans_sf"/>
</dbReference>
<reference evidence="2 3" key="1">
    <citation type="submission" date="2024-09" db="EMBL/GenBank/DDBJ databases">
        <title>Laminarin stimulates single cell rates of sulfate reduction while oxygen inhibits transcriptomic activity in coastal marine sediment.</title>
        <authorList>
            <person name="Lindsay M."/>
            <person name="Orcutt B."/>
            <person name="Emerson D."/>
            <person name="Stepanauskas R."/>
            <person name="D'Angelo T."/>
        </authorList>
    </citation>
    <scope>NUCLEOTIDE SEQUENCE [LARGE SCALE GENOMIC DNA]</scope>
    <source>
        <strain evidence="2">SAG AM-311-K15</strain>
    </source>
</reference>
<feature type="non-terminal residue" evidence="2">
    <location>
        <position position="374"/>
    </location>
</feature>
<feature type="transmembrane region" description="Helical" evidence="1">
    <location>
        <begin position="277"/>
        <end position="300"/>
    </location>
</feature>
<keyword evidence="3" id="KW-1185">Reference proteome</keyword>
<keyword evidence="1" id="KW-1133">Transmembrane helix</keyword>
<proteinExistence type="predicted"/>
<feature type="transmembrane region" description="Helical" evidence="1">
    <location>
        <begin position="193"/>
        <end position="214"/>
    </location>
</feature>
<feature type="transmembrane region" description="Helical" evidence="1">
    <location>
        <begin position="124"/>
        <end position="153"/>
    </location>
</feature>
<accession>A0ABV6YZL7</accession>
<feature type="transmembrane region" description="Helical" evidence="1">
    <location>
        <begin position="37"/>
        <end position="58"/>
    </location>
</feature>
<evidence type="ECO:0000256" key="1">
    <source>
        <dbReference type="SAM" id="Phobius"/>
    </source>
</evidence>
<dbReference type="Proteomes" id="UP001594351">
    <property type="component" value="Unassembled WGS sequence"/>
</dbReference>
<keyword evidence="1" id="KW-0812">Transmembrane</keyword>
<evidence type="ECO:0008006" key="4">
    <source>
        <dbReference type="Google" id="ProtNLM"/>
    </source>
</evidence>
<feature type="transmembrane region" description="Helical" evidence="1">
    <location>
        <begin position="309"/>
        <end position="329"/>
    </location>
</feature>
<feature type="transmembrane region" description="Helical" evidence="1">
    <location>
        <begin position="79"/>
        <end position="98"/>
    </location>
</feature>